<dbReference type="AlphaFoldDB" id="A0A851XSD3"/>
<reference evidence="1" key="1">
    <citation type="submission" date="2019-09" db="EMBL/GenBank/DDBJ databases">
        <title>Bird 10,000 Genomes (B10K) Project - Family phase.</title>
        <authorList>
            <person name="Zhang G."/>
        </authorList>
    </citation>
    <scope>NUCLEOTIDE SEQUENCE</scope>
    <source>
        <strain evidence="1">B10K-DU-025-06</strain>
        <tissue evidence="1">Mixed tissue sample</tissue>
    </source>
</reference>
<sequence>LFLHFTASCIRRENKKEKQVAVLATAELPAKSVDLAAINLTELVNGMLNTALRGTKKLFSLLSVTSYSSFAFHKVSVTIYNISNVKNVDPGKFPMHYCYCLNNVTNDLTDFTALLVDVIGNSTSYLTEIFKSTSILSVRQSNDSDCIYICVMTGQTGRNLSDFWEVLEKSPVINYTFSSNTSSDPDLDSMFSSVMKLQEDPNKTVDSSAKHVWTFKMCCWCSPSTSPAFPATRIPLAQKGEEITTTRSPPWPKTVGVKGLGRHIIAFHWQQNLISVSERCDTELIMEKSGYCRIGHLSSCDSNMVISNRQEQSSAWGAVVPLNFSLRRMCIEKLPNVTSVQCCSLSCCFALWKTDASVATESQPKQIIINKLHLYFSLGCSQAMLKESLVTSPPVTLLVQKINPCVMELCRFFQLCLCVGQRRYSRKEGMRYCVEYYSWFLKNANYVCARVTRVGYSQTLKQKCLKNICTSV</sequence>
<keyword evidence="2" id="KW-1185">Reference proteome</keyword>
<dbReference type="PANTHER" id="PTHR15299">
    <property type="entry name" value="HERV-H LTR-ASSOCIATING PROTEIN 1"/>
    <property type="match status" value="1"/>
</dbReference>
<feature type="non-terminal residue" evidence="1">
    <location>
        <position position="1"/>
    </location>
</feature>
<comment type="caution">
    <text evidence="1">The sequence shown here is derived from an EMBL/GenBank/DDBJ whole genome shotgun (WGS) entry which is preliminary data.</text>
</comment>
<gene>
    <name evidence="1" type="primary">Hhla1</name>
    <name evidence="1" type="ORF">EOLROS_R11042</name>
</gene>
<evidence type="ECO:0000313" key="1">
    <source>
        <dbReference type="EMBL" id="NXD67542.1"/>
    </source>
</evidence>
<organism evidence="1 2">
    <name type="scientific">Eolophus roseicapilla</name>
    <name type="common">Galah cockatoo</name>
    <name type="synonym">Cacatua roseicapilla</name>
    <dbReference type="NCBI Taxonomy" id="176039"/>
    <lineage>
        <taxon>Eukaryota</taxon>
        <taxon>Metazoa</taxon>
        <taxon>Chordata</taxon>
        <taxon>Craniata</taxon>
        <taxon>Vertebrata</taxon>
        <taxon>Euteleostomi</taxon>
        <taxon>Archelosauria</taxon>
        <taxon>Archosauria</taxon>
        <taxon>Dinosauria</taxon>
        <taxon>Saurischia</taxon>
        <taxon>Theropoda</taxon>
        <taxon>Coelurosauria</taxon>
        <taxon>Aves</taxon>
        <taxon>Neognathae</taxon>
        <taxon>Neoaves</taxon>
        <taxon>Telluraves</taxon>
        <taxon>Australaves</taxon>
        <taxon>Psittaciformes</taxon>
        <taxon>Cacatuidae</taxon>
        <taxon>Eolophus</taxon>
    </lineage>
</organism>
<evidence type="ECO:0000313" key="2">
    <source>
        <dbReference type="Proteomes" id="UP000637704"/>
    </source>
</evidence>
<accession>A0A851XSD3</accession>
<protein>
    <submittedName>
        <fullName evidence="1">HHLA1 protein</fullName>
    </submittedName>
</protein>
<name>A0A851XSD3_EOLRO</name>
<dbReference type="PANTHER" id="PTHR15299:SF3">
    <property type="entry name" value="HERV-H LTR-ASSOCIATING PROTEIN 1"/>
    <property type="match status" value="1"/>
</dbReference>
<proteinExistence type="predicted"/>
<feature type="non-terminal residue" evidence="1">
    <location>
        <position position="472"/>
    </location>
</feature>
<dbReference type="InterPro" id="IPR037643">
    <property type="entry name" value="HHLA1"/>
</dbReference>
<dbReference type="EMBL" id="WBNI01000414">
    <property type="protein sequence ID" value="NXD67542.1"/>
    <property type="molecule type" value="Genomic_DNA"/>
</dbReference>
<dbReference type="Proteomes" id="UP000637704">
    <property type="component" value="Unassembled WGS sequence"/>
</dbReference>